<sequence>MSGSAIGNKDLLGEEQVSHQQTAKQEPERSGGVVPYMALHLERSGLQQTASFSNHPYGSSVELPTSEVENPRKPIPNTYSSRQLMEEGECLLTAIEVARRLGVSERFVRDHTSRRSPMIRAVKLGSLLRFRWSDVETFLAALDTARTSRRRRFGV</sequence>
<keyword evidence="3" id="KW-1185">Reference proteome</keyword>
<comment type="caution">
    <text evidence="2">The sequence shown here is derived from an EMBL/GenBank/DDBJ whole genome shotgun (WGS) entry which is preliminary data.</text>
</comment>
<evidence type="ECO:0000313" key="2">
    <source>
        <dbReference type="EMBL" id="RSL18813.1"/>
    </source>
</evidence>
<dbReference type="EMBL" id="RSDW01000001">
    <property type="protein sequence ID" value="RSL18813.1"/>
    <property type="molecule type" value="Genomic_DNA"/>
</dbReference>
<proteinExistence type="predicted"/>
<dbReference type="GO" id="GO:0003677">
    <property type="term" value="F:DNA binding"/>
    <property type="evidence" value="ECO:0007669"/>
    <property type="project" value="InterPro"/>
</dbReference>
<protein>
    <submittedName>
        <fullName evidence="2">Excisionase family DNA binding protein</fullName>
    </submittedName>
</protein>
<dbReference type="AlphaFoldDB" id="A0A3R9WJT3"/>
<dbReference type="Proteomes" id="UP000269669">
    <property type="component" value="Unassembled WGS sequence"/>
</dbReference>
<feature type="region of interest" description="Disordered" evidence="1">
    <location>
        <begin position="49"/>
        <end position="79"/>
    </location>
</feature>
<reference evidence="2 3" key="1">
    <citation type="submission" date="2018-12" db="EMBL/GenBank/DDBJ databases">
        <title>Sequencing of bacterial isolates from soil warming experiment in Harvard Forest, Massachusetts, USA.</title>
        <authorList>
            <person name="Deangelis K."/>
        </authorList>
    </citation>
    <scope>NUCLEOTIDE SEQUENCE [LARGE SCALE GENOMIC DNA]</scope>
    <source>
        <strain evidence="2 3">EB153</strain>
    </source>
</reference>
<dbReference type="InterPro" id="IPR010093">
    <property type="entry name" value="SinI_DNA-bd"/>
</dbReference>
<feature type="region of interest" description="Disordered" evidence="1">
    <location>
        <begin position="1"/>
        <end position="31"/>
    </location>
</feature>
<dbReference type="NCBIfam" id="TIGR01764">
    <property type="entry name" value="excise"/>
    <property type="match status" value="1"/>
</dbReference>
<gene>
    <name evidence="2" type="ORF">EDE15_4416</name>
</gene>
<organism evidence="2 3">
    <name type="scientific">Edaphobacter aggregans</name>
    <dbReference type="NCBI Taxonomy" id="570835"/>
    <lineage>
        <taxon>Bacteria</taxon>
        <taxon>Pseudomonadati</taxon>
        <taxon>Acidobacteriota</taxon>
        <taxon>Terriglobia</taxon>
        <taxon>Terriglobales</taxon>
        <taxon>Acidobacteriaceae</taxon>
        <taxon>Edaphobacter</taxon>
    </lineage>
</organism>
<accession>A0A3R9WJT3</accession>
<evidence type="ECO:0000256" key="1">
    <source>
        <dbReference type="SAM" id="MobiDB-lite"/>
    </source>
</evidence>
<name>A0A3R9WJT3_9BACT</name>
<evidence type="ECO:0000313" key="3">
    <source>
        <dbReference type="Proteomes" id="UP000269669"/>
    </source>
</evidence>